<dbReference type="Proteomes" id="UP000294847">
    <property type="component" value="Chromosome 1"/>
</dbReference>
<organism evidence="1 2">
    <name type="scientific">Pyricularia oryzae</name>
    <name type="common">Rice blast fungus</name>
    <name type="synonym">Magnaporthe oryzae</name>
    <dbReference type="NCBI Taxonomy" id="318829"/>
    <lineage>
        <taxon>Eukaryota</taxon>
        <taxon>Fungi</taxon>
        <taxon>Dikarya</taxon>
        <taxon>Ascomycota</taxon>
        <taxon>Pezizomycotina</taxon>
        <taxon>Sordariomycetes</taxon>
        <taxon>Sordariomycetidae</taxon>
        <taxon>Magnaporthales</taxon>
        <taxon>Pyriculariaceae</taxon>
        <taxon>Pyricularia</taxon>
    </lineage>
</organism>
<proteinExistence type="predicted"/>
<dbReference type="EMBL" id="CP034204">
    <property type="protein sequence ID" value="QBZ53383.1"/>
    <property type="molecule type" value="Genomic_DNA"/>
</dbReference>
<dbReference type="CDD" id="cd12087">
    <property type="entry name" value="TM_EGFR-like"/>
    <property type="match status" value="1"/>
</dbReference>
<name>A0A4P7MT41_PYROR</name>
<evidence type="ECO:0000313" key="2">
    <source>
        <dbReference type="Proteomes" id="UP000294847"/>
    </source>
</evidence>
<sequence length="351" mass="36660">MGPSPLDPFSYYDDWFFTTFQSTPSCPGFGLAYCPAPEKACARDPTTGRRYCCDGSKKDTSVCWTLATDCKQDGSTSRCGGGGSSSWCCLAGTEKCTETKNQVNICWSTGWDPLNNVTQEDMAKVYSSLSSAQPSATSLPFDVASVIRATATATATAGRALDDPALATTTGPSGPLRPTGPPDGFGFRNGVTNQNELSGGAIAGIVVGVLAGVALIVAGALWFVRRERQKQQEEHVCSPETAGVTAAAAVVPAKDETNIDAGNSSGSDLGPAEMESAQMHHVVPDRGTSGQGDGSVQRGSVGQDDMLFQRGAVAAHELPPENQQPVELPGDCVPRVMHEMPTADEVKKSDS</sequence>
<accession>A0A4P7MT41</accession>
<reference evidence="1 2" key="1">
    <citation type="journal article" date="2019" name="Mol. Biol. Evol.">
        <title>Blast fungal genomes show frequent chromosomal changes, gene gains and losses, and effector gene turnover.</title>
        <authorList>
            <person name="Gomez Luciano L.B."/>
            <person name="Jason Tsai I."/>
            <person name="Chuma I."/>
            <person name="Tosa Y."/>
            <person name="Chen Y.H."/>
            <person name="Li J.Y."/>
            <person name="Li M.Y."/>
            <person name="Jade Lu M.Y."/>
            <person name="Nakayashiki H."/>
            <person name="Li W.H."/>
        </authorList>
    </citation>
    <scope>NUCLEOTIDE SEQUENCE [LARGE SCALE GENOMIC DNA]</scope>
    <source>
        <strain evidence="1">MZ5-1-6</strain>
    </source>
</reference>
<dbReference type="AlphaFoldDB" id="A0A4P7MT41"/>
<protein>
    <submittedName>
        <fullName evidence="1">Uncharacterized protein</fullName>
    </submittedName>
</protein>
<gene>
    <name evidence="1" type="ORF">PoMZ_09061</name>
</gene>
<evidence type="ECO:0000313" key="1">
    <source>
        <dbReference type="EMBL" id="QBZ53383.1"/>
    </source>
</evidence>
<dbReference type="PANTHER" id="PTHR16861">
    <property type="entry name" value="GLYCOPROTEIN 38"/>
    <property type="match status" value="1"/>
</dbReference>
<dbReference type="PANTHER" id="PTHR16861:SF4">
    <property type="entry name" value="SH3 DOMAIN PROTEIN (AFU_ORTHOLOGUE AFUA_1G13610)"/>
    <property type="match status" value="1"/>
</dbReference>